<feature type="region of interest" description="Disordered" evidence="1">
    <location>
        <begin position="203"/>
        <end position="229"/>
    </location>
</feature>
<comment type="caution">
    <text evidence="2">The sequence shown here is derived from an EMBL/GenBank/DDBJ whole genome shotgun (WGS) entry which is preliminary data.</text>
</comment>
<dbReference type="AlphaFoldDB" id="A0A9D4ZMF9"/>
<gene>
    <name evidence="2" type="ORF">GOP47_0003997</name>
</gene>
<dbReference type="OrthoDB" id="10635818at2759"/>
<protein>
    <submittedName>
        <fullName evidence="2">Uncharacterized protein</fullName>
    </submittedName>
</protein>
<sequence>MVKSLMAGSPRCSAASTPCLLLRNPCCSKAPHFQPGLMMTTMLLYVDDDHATKADVGAAGAATPTFAIKAEPAAVQLTQALPLSGAAQPAGHALAAVSSHAADGGATAPVKENLEHLHASCAANPSAVNAATPVFAVAHADAHARACAACPAVELAAAISGAVNPAGQDDVDAAGSGAVEIPVDVNPADVTNVAAIPAEVNPADVTKPAQPPSPGAAKSAANQATTSAVEADDHPTAALEVITAAQGDVGAGPAYPRDAATLAAMPFVKHAADDAAAAVGPTSTPSDADAAAALPAALDATTADEVRAANDATVTDVTPAAQPADEPTAVNIATTPLELPTAAAKKDALASAVTTSVAIIATIAVVANLAAIKTDGTHAAAAHLAVDNDPDAMALADGPRGDEPAGAKIAASLAEEDEATQDGADIVAAPNPAIGEAACMSHPFWMTAPCLPLLLKLIYGTLNFKSLILRLTSLKPAPTVLQP</sequence>
<dbReference type="Proteomes" id="UP000886520">
    <property type="component" value="Chromosome 4"/>
</dbReference>
<evidence type="ECO:0000256" key="1">
    <source>
        <dbReference type="SAM" id="MobiDB-lite"/>
    </source>
</evidence>
<evidence type="ECO:0000313" key="3">
    <source>
        <dbReference type="Proteomes" id="UP000886520"/>
    </source>
</evidence>
<name>A0A9D4ZMF9_ADICA</name>
<accession>A0A9D4ZMF9</accession>
<organism evidence="2 3">
    <name type="scientific">Adiantum capillus-veneris</name>
    <name type="common">Maidenhair fern</name>
    <dbReference type="NCBI Taxonomy" id="13818"/>
    <lineage>
        <taxon>Eukaryota</taxon>
        <taxon>Viridiplantae</taxon>
        <taxon>Streptophyta</taxon>
        <taxon>Embryophyta</taxon>
        <taxon>Tracheophyta</taxon>
        <taxon>Polypodiopsida</taxon>
        <taxon>Polypodiidae</taxon>
        <taxon>Polypodiales</taxon>
        <taxon>Pteridineae</taxon>
        <taxon>Pteridaceae</taxon>
        <taxon>Vittarioideae</taxon>
        <taxon>Adiantum</taxon>
    </lineage>
</organism>
<keyword evidence="3" id="KW-1185">Reference proteome</keyword>
<proteinExistence type="predicted"/>
<reference evidence="2" key="1">
    <citation type="submission" date="2021-01" db="EMBL/GenBank/DDBJ databases">
        <title>Adiantum capillus-veneris genome.</title>
        <authorList>
            <person name="Fang Y."/>
            <person name="Liao Q."/>
        </authorList>
    </citation>
    <scope>NUCLEOTIDE SEQUENCE</scope>
    <source>
        <strain evidence="2">H3</strain>
        <tissue evidence="2">Leaf</tissue>
    </source>
</reference>
<evidence type="ECO:0000313" key="2">
    <source>
        <dbReference type="EMBL" id="KAI5080814.1"/>
    </source>
</evidence>
<dbReference type="EMBL" id="JABFUD020000004">
    <property type="protein sequence ID" value="KAI5080814.1"/>
    <property type="molecule type" value="Genomic_DNA"/>
</dbReference>